<dbReference type="Gene3D" id="3.60.15.10">
    <property type="entry name" value="Ribonuclease Z/Hydroxyacylglutathione hydrolase-like"/>
    <property type="match status" value="1"/>
</dbReference>
<dbReference type="InterPro" id="IPR001279">
    <property type="entry name" value="Metallo-B-lactamas"/>
</dbReference>
<organism evidence="2 3">
    <name type="scientific">Streptosporangium lutulentum</name>
    <dbReference type="NCBI Taxonomy" id="1461250"/>
    <lineage>
        <taxon>Bacteria</taxon>
        <taxon>Bacillati</taxon>
        <taxon>Actinomycetota</taxon>
        <taxon>Actinomycetes</taxon>
        <taxon>Streptosporangiales</taxon>
        <taxon>Streptosporangiaceae</taxon>
        <taxon>Streptosporangium</taxon>
    </lineage>
</organism>
<dbReference type="PANTHER" id="PTHR43546">
    <property type="entry name" value="UPF0173 METAL-DEPENDENT HYDROLASE MJ1163-RELATED"/>
    <property type="match status" value="1"/>
</dbReference>
<gene>
    <name evidence="2" type="ORF">J2853_005482</name>
</gene>
<comment type="caution">
    <text evidence="2">The sequence shown here is derived from an EMBL/GenBank/DDBJ whole genome shotgun (WGS) entry which is preliminary data.</text>
</comment>
<dbReference type="InterPro" id="IPR036866">
    <property type="entry name" value="RibonucZ/Hydroxyglut_hydro"/>
</dbReference>
<dbReference type="SUPFAM" id="SSF56281">
    <property type="entry name" value="Metallo-hydrolase/oxidoreductase"/>
    <property type="match status" value="1"/>
</dbReference>
<evidence type="ECO:0000313" key="2">
    <source>
        <dbReference type="EMBL" id="MDP9846271.1"/>
    </source>
</evidence>
<dbReference type="PANTHER" id="PTHR43546:SF7">
    <property type="entry name" value="METALLO-BETA-LACTAMASE DOMAIN-CONTAINING PROTEIN"/>
    <property type="match status" value="1"/>
</dbReference>
<dbReference type="Proteomes" id="UP001225356">
    <property type="component" value="Unassembled WGS sequence"/>
</dbReference>
<evidence type="ECO:0000313" key="3">
    <source>
        <dbReference type="Proteomes" id="UP001225356"/>
    </source>
</evidence>
<reference evidence="2 3" key="1">
    <citation type="submission" date="2023-07" db="EMBL/GenBank/DDBJ databases">
        <title>Sequencing the genomes of 1000 actinobacteria strains.</title>
        <authorList>
            <person name="Klenk H.-P."/>
        </authorList>
    </citation>
    <scope>NUCLEOTIDE SEQUENCE [LARGE SCALE GENOMIC DNA]</scope>
    <source>
        <strain evidence="2 3">DSM 46740</strain>
    </source>
</reference>
<feature type="domain" description="Metallo-beta-lactamase" evidence="1">
    <location>
        <begin position="48"/>
        <end position="230"/>
    </location>
</feature>
<dbReference type="Pfam" id="PF12706">
    <property type="entry name" value="Lactamase_B_2"/>
    <property type="match status" value="1"/>
</dbReference>
<name>A0ABT9QHN8_9ACTN</name>
<accession>A0ABT9QHN8</accession>
<dbReference type="EMBL" id="JAUSQU010000001">
    <property type="protein sequence ID" value="MDP9846271.1"/>
    <property type="molecule type" value="Genomic_DNA"/>
</dbReference>
<proteinExistence type="predicted"/>
<sequence length="277" mass="30888">MMVDLNGSGVFFIGNATMLIRYHGFTLLTDPNFLHRGQRAYLGYGLSSRRRTDPAIEIDRLPPLDLVVLSHMHGDHWDRVARRGLDKALPIMTTVQAARRLWAQGFGEAVGLDTWEDRSIERGGHTLRITSLPGRHAPRRARALLPPVMGSMLEFGRDGGHTDLRLCISGDTLMDGCLAEIPERFPDIDLGIVHLGGTKLLGLLMVTMDGRQGAEWISLVRPRRAMPVHYDDYEAFTSPLGDFRREVERAGLSDRVHYIGRGETHPLPVRPAGGDSR</sequence>
<keyword evidence="3" id="KW-1185">Reference proteome</keyword>
<dbReference type="InterPro" id="IPR050114">
    <property type="entry name" value="UPF0173_UPF0282_UlaG_hydrolase"/>
</dbReference>
<evidence type="ECO:0000259" key="1">
    <source>
        <dbReference type="Pfam" id="PF12706"/>
    </source>
</evidence>
<protein>
    <submittedName>
        <fullName evidence="2">L-ascorbate metabolism protein UlaG (Beta-lactamase superfamily)</fullName>
    </submittedName>
</protein>
<dbReference type="RefSeq" id="WP_307562619.1">
    <property type="nucleotide sequence ID" value="NZ_JAUSQU010000001.1"/>
</dbReference>